<organism evidence="1 2">
    <name type="scientific">Rhododendron molle</name>
    <name type="common">Chinese azalea</name>
    <name type="synonym">Azalea mollis</name>
    <dbReference type="NCBI Taxonomy" id="49168"/>
    <lineage>
        <taxon>Eukaryota</taxon>
        <taxon>Viridiplantae</taxon>
        <taxon>Streptophyta</taxon>
        <taxon>Embryophyta</taxon>
        <taxon>Tracheophyta</taxon>
        <taxon>Spermatophyta</taxon>
        <taxon>Magnoliopsida</taxon>
        <taxon>eudicotyledons</taxon>
        <taxon>Gunneridae</taxon>
        <taxon>Pentapetalae</taxon>
        <taxon>asterids</taxon>
        <taxon>Ericales</taxon>
        <taxon>Ericaceae</taxon>
        <taxon>Ericoideae</taxon>
        <taxon>Rhodoreae</taxon>
        <taxon>Rhododendron</taxon>
    </lineage>
</organism>
<reference evidence="1" key="1">
    <citation type="submission" date="2022-02" db="EMBL/GenBank/DDBJ databases">
        <title>Plant Genome Project.</title>
        <authorList>
            <person name="Zhang R.-G."/>
        </authorList>
    </citation>
    <scope>NUCLEOTIDE SEQUENCE</scope>
    <source>
        <strain evidence="1">AT1</strain>
    </source>
</reference>
<comment type="caution">
    <text evidence="1">The sequence shown here is derived from an EMBL/GenBank/DDBJ whole genome shotgun (WGS) entry which is preliminary data.</text>
</comment>
<gene>
    <name evidence="1" type="ORF">RHMOL_Rhmol07G0066100</name>
</gene>
<name>A0ACC0MZU4_RHOML</name>
<dbReference type="Proteomes" id="UP001062846">
    <property type="component" value="Chromosome 7"/>
</dbReference>
<proteinExistence type="predicted"/>
<sequence length="384" mass="40404">MGQVSARTKCSSDQAGRPYWDPLNCATGGSNCVGEECGRPNTTPSPTTLANFLLDGPNDADRYSISLLAGFNIPISIVPYGGSGECRPISCLMDLNLRCPSALQVRRNGRVVGCNSACMAFDRPEYCCTGAYENPDACKPSSYSEIFKGSCPAASTYPRDDPSGDAAVFTLQNRCTTKIWPGIAGPPVKPELTDNGVALSPSQTINISAPAGWSGDVWARTGCSFDKGGGANCTSGNCDGGVEECGGPPGGPPPATFAIFMLDDQVDSYAVDLIAGFNIPISVVPSGGSGDCKPVRCLRDLNLHCPSELQVRRNGQVVACKSACSAFNHPEDCCTGAYNNPKACKPSSYSKFFKDSCPAAYSYPYDDPTSIFTCKGADYLISFC</sequence>
<dbReference type="EMBL" id="CM046394">
    <property type="protein sequence ID" value="KAI8545798.1"/>
    <property type="molecule type" value="Genomic_DNA"/>
</dbReference>
<evidence type="ECO:0000313" key="1">
    <source>
        <dbReference type="EMBL" id="KAI8545798.1"/>
    </source>
</evidence>
<keyword evidence="2" id="KW-1185">Reference proteome</keyword>
<protein>
    <submittedName>
        <fullName evidence="1">Uncharacterized protein</fullName>
    </submittedName>
</protein>
<accession>A0ACC0MZU4</accession>
<evidence type="ECO:0000313" key="2">
    <source>
        <dbReference type="Proteomes" id="UP001062846"/>
    </source>
</evidence>